<protein>
    <recommendedName>
        <fullName evidence="4">Zinc-ribbon domain-containing protein</fullName>
    </recommendedName>
</protein>
<dbReference type="KEGG" id="rul:UC8_51320"/>
<accession>A0A5B9QVM2</accession>
<feature type="compositionally biased region" description="Basic and acidic residues" evidence="1">
    <location>
        <begin position="1"/>
        <end position="13"/>
    </location>
</feature>
<sequence>MSAPERDIAKRDTAPLNHTSCPECGREVDDRCPACPFCGEKIYVEHPGDTTPVRHPQLPPLRDSER</sequence>
<evidence type="ECO:0000313" key="2">
    <source>
        <dbReference type="EMBL" id="QEG43088.1"/>
    </source>
</evidence>
<dbReference type="OrthoDB" id="290367at2"/>
<proteinExistence type="predicted"/>
<reference evidence="2 3" key="1">
    <citation type="submission" date="2019-08" db="EMBL/GenBank/DDBJ databases">
        <title>Deep-cultivation of Planctomycetes and their phenomic and genomic characterization uncovers novel biology.</title>
        <authorList>
            <person name="Wiegand S."/>
            <person name="Jogler M."/>
            <person name="Boedeker C."/>
            <person name="Pinto D."/>
            <person name="Vollmers J."/>
            <person name="Rivas-Marin E."/>
            <person name="Kohn T."/>
            <person name="Peeters S.H."/>
            <person name="Heuer A."/>
            <person name="Rast P."/>
            <person name="Oberbeckmann S."/>
            <person name="Bunk B."/>
            <person name="Jeske O."/>
            <person name="Meyerdierks A."/>
            <person name="Storesund J.E."/>
            <person name="Kallscheuer N."/>
            <person name="Luecker S."/>
            <person name="Lage O.M."/>
            <person name="Pohl T."/>
            <person name="Merkel B.J."/>
            <person name="Hornburger P."/>
            <person name="Mueller R.-W."/>
            <person name="Bruemmer F."/>
            <person name="Labrenz M."/>
            <person name="Spormann A.M."/>
            <person name="Op den Camp H."/>
            <person name="Overmann J."/>
            <person name="Amann R."/>
            <person name="Jetten M.S.M."/>
            <person name="Mascher T."/>
            <person name="Medema M.H."/>
            <person name="Devos D.P."/>
            <person name="Kaster A.-K."/>
            <person name="Ovreas L."/>
            <person name="Rohde M."/>
            <person name="Galperin M.Y."/>
            <person name="Jogler C."/>
        </authorList>
    </citation>
    <scope>NUCLEOTIDE SEQUENCE [LARGE SCALE GENOMIC DNA]</scope>
    <source>
        <strain evidence="2 3">UC8</strain>
    </source>
</reference>
<dbReference type="Proteomes" id="UP000325286">
    <property type="component" value="Chromosome"/>
</dbReference>
<feature type="region of interest" description="Disordered" evidence="1">
    <location>
        <begin position="46"/>
        <end position="66"/>
    </location>
</feature>
<evidence type="ECO:0008006" key="4">
    <source>
        <dbReference type="Google" id="ProtNLM"/>
    </source>
</evidence>
<keyword evidence="3" id="KW-1185">Reference proteome</keyword>
<evidence type="ECO:0000256" key="1">
    <source>
        <dbReference type="SAM" id="MobiDB-lite"/>
    </source>
</evidence>
<dbReference type="RefSeq" id="WP_068137626.1">
    <property type="nucleotide sequence ID" value="NZ_CP042914.1"/>
</dbReference>
<dbReference type="EMBL" id="CP042914">
    <property type="protein sequence ID" value="QEG43088.1"/>
    <property type="molecule type" value="Genomic_DNA"/>
</dbReference>
<organism evidence="2 3">
    <name type="scientific">Roseimaritima ulvae</name>
    <dbReference type="NCBI Taxonomy" id="980254"/>
    <lineage>
        <taxon>Bacteria</taxon>
        <taxon>Pseudomonadati</taxon>
        <taxon>Planctomycetota</taxon>
        <taxon>Planctomycetia</taxon>
        <taxon>Pirellulales</taxon>
        <taxon>Pirellulaceae</taxon>
        <taxon>Roseimaritima</taxon>
    </lineage>
</organism>
<evidence type="ECO:0000313" key="3">
    <source>
        <dbReference type="Proteomes" id="UP000325286"/>
    </source>
</evidence>
<feature type="region of interest" description="Disordered" evidence="1">
    <location>
        <begin position="1"/>
        <end position="20"/>
    </location>
</feature>
<name>A0A5B9QVM2_9BACT</name>
<dbReference type="AlphaFoldDB" id="A0A5B9QVM2"/>
<gene>
    <name evidence="2" type="ORF">UC8_51320</name>
</gene>